<accession>A0ABP5V0K3</accession>
<keyword evidence="4" id="KW-1185">Reference proteome</keyword>
<feature type="transmembrane region" description="Helical" evidence="2">
    <location>
        <begin position="110"/>
        <end position="132"/>
    </location>
</feature>
<comment type="caution">
    <text evidence="3">The sequence shown here is derived from an EMBL/GenBank/DDBJ whole genome shotgun (WGS) entry which is preliminary data.</text>
</comment>
<evidence type="ECO:0000313" key="3">
    <source>
        <dbReference type="EMBL" id="GAA2389303.1"/>
    </source>
</evidence>
<keyword evidence="2" id="KW-1133">Transmembrane helix</keyword>
<gene>
    <name evidence="3" type="ORF">GCM10009855_31810</name>
</gene>
<sequence length="294" mass="31228">MSTDGRPDDPARNDPARNDTARNDTAQTAPDVDHYAETMSRPVPDPPSVPPLREPTRTYDTPGLEDPYRSGPHYAGPASSGPLYAPTQYPSGPYPPPGYGPAPAGGAGRAVLLGLAIACVIGLAVAAVVVWMKVVNAPDEKTADPAPTVVTQAPPTHTVTSVVADPETDAAGRLRDQATADAADFRGALADRWAAQISAKRPGLYADGRTWDNQTILAEFESSRSRYPQVRLLDSSEWPVFSESGWWVTVSAQGFASADDALAWCRGNGLDKDHCFAKLISSSRGPEGSTLYQK</sequence>
<name>A0ABP5V0K3_9ACTN</name>
<organism evidence="3 4">
    <name type="scientific">Gordonia cholesterolivorans</name>
    <dbReference type="NCBI Taxonomy" id="559625"/>
    <lineage>
        <taxon>Bacteria</taxon>
        <taxon>Bacillati</taxon>
        <taxon>Actinomycetota</taxon>
        <taxon>Actinomycetes</taxon>
        <taxon>Mycobacteriales</taxon>
        <taxon>Gordoniaceae</taxon>
        <taxon>Gordonia</taxon>
    </lineage>
</organism>
<keyword evidence="2" id="KW-0812">Transmembrane</keyword>
<feature type="region of interest" description="Disordered" evidence="1">
    <location>
        <begin position="1"/>
        <end position="89"/>
    </location>
</feature>
<reference evidence="4" key="1">
    <citation type="journal article" date="2019" name="Int. J. Syst. Evol. Microbiol.">
        <title>The Global Catalogue of Microorganisms (GCM) 10K type strain sequencing project: providing services to taxonomists for standard genome sequencing and annotation.</title>
        <authorList>
            <consortium name="The Broad Institute Genomics Platform"/>
            <consortium name="The Broad Institute Genome Sequencing Center for Infectious Disease"/>
            <person name="Wu L."/>
            <person name="Ma J."/>
        </authorList>
    </citation>
    <scope>NUCLEOTIDE SEQUENCE [LARGE SCALE GENOMIC DNA]</scope>
    <source>
        <strain evidence="4">JCM 16227</strain>
    </source>
</reference>
<proteinExistence type="predicted"/>
<protein>
    <submittedName>
        <fullName evidence="3">Uncharacterized protein</fullName>
    </submittedName>
</protein>
<evidence type="ECO:0000256" key="1">
    <source>
        <dbReference type="SAM" id="MobiDB-lite"/>
    </source>
</evidence>
<dbReference type="EMBL" id="BAAARB010000021">
    <property type="protein sequence ID" value="GAA2389303.1"/>
    <property type="molecule type" value="Genomic_DNA"/>
</dbReference>
<dbReference type="Proteomes" id="UP001501170">
    <property type="component" value="Unassembled WGS sequence"/>
</dbReference>
<feature type="compositionally biased region" description="Pro residues" evidence="1">
    <location>
        <begin position="43"/>
        <end position="53"/>
    </location>
</feature>
<dbReference type="RefSeq" id="WP_006897342.1">
    <property type="nucleotide sequence ID" value="NZ_BAAARB010000021.1"/>
</dbReference>
<keyword evidence="2" id="KW-0472">Membrane</keyword>
<evidence type="ECO:0000256" key="2">
    <source>
        <dbReference type="SAM" id="Phobius"/>
    </source>
</evidence>
<evidence type="ECO:0000313" key="4">
    <source>
        <dbReference type="Proteomes" id="UP001501170"/>
    </source>
</evidence>
<feature type="compositionally biased region" description="Basic and acidic residues" evidence="1">
    <location>
        <begin position="1"/>
        <end position="22"/>
    </location>
</feature>